<sequence length="156" mass="17401">MLKALRNPHIQLCLKAITALSVIGLRPAAGLQPCPAQKDLLAKANVVVEARVKSLSIGESGFQVTDDFPTRMIRADLEIVKVIKGKFTRKEAIVYGTMFPPGPFMELTAMALSYGYRGHDTFEWELSRLAIHDTTVGFFSMNNCNYYKFPDTMGLR</sequence>
<dbReference type="EMBL" id="CP006986">
    <property type="protein sequence ID" value="AIC27233.1"/>
    <property type="molecule type" value="Genomic_DNA"/>
</dbReference>
<gene>
    <name evidence="1" type="ORF">IE4771_CH02124</name>
</gene>
<protein>
    <submittedName>
        <fullName evidence="1">Uncharacterized protein</fullName>
    </submittedName>
</protein>
<dbReference type="HOGENOM" id="CLU_140351_0_0_5"/>
<dbReference type="KEGG" id="rei:IE4771_CH02124"/>
<name>A0A060HWB9_RHIET</name>
<evidence type="ECO:0000313" key="2">
    <source>
        <dbReference type="Proteomes" id="UP000027180"/>
    </source>
</evidence>
<reference evidence="1 2" key="1">
    <citation type="submission" date="2013-12" db="EMBL/GenBank/DDBJ databases">
        <title>Complete genome sequence of Rhizobium etli bv. mimosae IE4771.</title>
        <authorList>
            <person name="Bustos P."/>
            <person name="Santamaria R.I."/>
            <person name="Lozano L."/>
            <person name="Ormeno-Orrillo E."/>
            <person name="Rogel M.A."/>
            <person name="Romero D."/>
            <person name="Cevallos M.A."/>
            <person name="Martinez-Romero E."/>
            <person name="Gonzalez V."/>
        </authorList>
    </citation>
    <scope>NUCLEOTIDE SEQUENCE [LARGE SCALE GENOMIC DNA]</scope>
    <source>
        <strain evidence="1 2">IE4771</strain>
    </source>
</reference>
<evidence type="ECO:0000313" key="1">
    <source>
        <dbReference type="EMBL" id="AIC27233.1"/>
    </source>
</evidence>
<accession>A0A060HWB9</accession>
<organism evidence="1 2">
    <name type="scientific">Rhizobium etli bv. mimosae str. IE4771</name>
    <dbReference type="NCBI Taxonomy" id="1432050"/>
    <lineage>
        <taxon>Bacteria</taxon>
        <taxon>Pseudomonadati</taxon>
        <taxon>Pseudomonadota</taxon>
        <taxon>Alphaproteobacteria</taxon>
        <taxon>Hyphomicrobiales</taxon>
        <taxon>Rhizobiaceae</taxon>
        <taxon>Rhizobium/Agrobacterium group</taxon>
        <taxon>Rhizobium</taxon>
    </lineage>
</organism>
<dbReference type="AlphaFoldDB" id="A0A060HWB9"/>
<dbReference type="Proteomes" id="UP000027180">
    <property type="component" value="Chromosome"/>
</dbReference>
<proteinExistence type="predicted"/>